<dbReference type="RefSeq" id="WP_069297106.1">
    <property type="nucleotide sequence ID" value="NZ_MCRI01000068.1"/>
</dbReference>
<sequence>MTNFDKNFESTRLRMLAQQYSEIVKIKGQLIFCADDENRMSHGTWTLEETMIDQAKESGFKLHLIELLDNFISYRGQCNELPKKEGVVRFGDGELNIEWLPDGSSHLSK</sequence>
<gene>
    <name evidence="1" type="ORF">A9E74_02762</name>
</gene>
<dbReference type="EMBL" id="MCRI01000068">
    <property type="protein sequence ID" value="ODN65451.1"/>
    <property type="molecule type" value="Genomic_DNA"/>
</dbReference>
<protein>
    <submittedName>
        <fullName evidence="1">Uncharacterized protein</fullName>
    </submittedName>
</protein>
<comment type="caution">
    <text evidence="1">The sequence shown here is derived from an EMBL/GenBank/DDBJ whole genome shotgun (WGS) entry which is preliminary data.</text>
</comment>
<keyword evidence="2" id="KW-1185">Reference proteome</keyword>
<accession>A0A1E3GPV6</accession>
<organism evidence="1 2">
    <name type="scientific">Methylophaga muralis</name>
    <dbReference type="NCBI Taxonomy" id="291169"/>
    <lineage>
        <taxon>Bacteria</taxon>
        <taxon>Pseudomonadati</taxon>
        <taxon>Pseudomonadota</taxon>
        <taxon>Gammaproteobacteria</taxon>
        <taxon>Thiotrichales</taxon>
        <taxon>Piscirickettsiaceae</taxon>
        <taxon>Methylophaga</taxon>
    </lineage>
</organism>
<proteinExistence type="predicted"/>
<dbReference type="Proteomes" id="UP000094379">
    <property type="component" value="Unassembled WGS sequence"/>
</dbReference>
<dbReference type="AlphaFoldDB" id="A0A1E3GPV6"/>
<evidence type="ECO:0000313" key="1">
    <source>
        <dbReference type="EMBL" id="ODN65451.1"/>
    </source>
</evidence>
<reference evidence="1 2" key="1">
    <citation type="submission" date="2016-07" db="EMBL/GenBank/DDBJ databases">
        <title>Draft Genome Sequence of Methylophaga muralis Bur 1.</title>
        <authorList>
            <person name="Vasilenko O.V."/>
            <person name="Doronina N.V."/>
            <person name="Shmareva M.N."/>
            <person name="Tarlachkov S.V."/>
            <person name="Mustakhimov I."/>
            <person name="Trotsenko Y.A."/>
        </authorList>
    </citation>
    <scope>NUCLEOTIDE SEQUENCE [LARGE SCALE GENOMIC DNA]</scope>
    <source>
        <strain evidence="1 2">Bur 1</strain>
    </source>
</reference>
<name>A0A1E3GPV6_9GAMM</name>
<evidence type="ECO:0000313" key="2">
    <source>
        <dbReference type="Proteomes" id="UP000094379"/>
    </source>
</evidence>